<evidence type="ECO:0000313" key="1">
    <source>
        <dbReference type="EMBL" id="RRT75003.1"/>
    </source>
</evidence>
<evidence type="ECO:0000313" key="2">
    <source>
        <dbReference type="Proteomes" id="UP000287651"/>
    </source>
</evidence>
<protein>
    <submittedName>
        <fullName evidence="1">Uncharacterized protein</fullName>
    </submittedName>
</protein>
<organism evidence="1 2">
    <name type="scientific">Ensete ventricosum</name>
    <name type="common">Abyssinian banana</name>
    <name type="synonym">Musa ensete</name>
    <dbReference type="NCBI Taxonomy" id="4639"/>
    <lineage>
        <taxon>Eukaryota</taxon>
        <taxon>Viridiplantae</taxon>
        <taxon>Streptophyta</taxon>
        <taxon>Embryophyta</taxon>
        <taxon>Tracheophyta</taxon>
        <taxon>Spermatophyta</taxon>
        <taxon>Magnoliopsida</taxon>
        <taxon>Liliopsida</taxon>
        <taxon>Zingiberales</taxon>
        <taxon>Musaceae</taxon>
        <taxon>Ensete</taxon>
    </lineage>
</organism>
<dbReference type="Proteomes" id="UP000287651">
    <property type="component" value="Unassembled WGS sequence"/>
</dbReference>
<sequence length="94" mass="11117">KNVSVINLCKVEFRSIFCAPSQNFKILVISNVLTHGKSYKHGFTKKCNGHKYCTKSSFDRFFVHRLRFQNNGHSQRISPWEVVRALFRKKRQRS</sequence>
<comment type="caution">
    <text evidence="1">The sequence shown here is derived from an EMBL/GenBank/DDBJ whole genome shotgun (WGS) entry which is preliminary data.</text>
</comment>
<dbReference type="EMBL" id="AMZH03002611">
    <property type="protein sequence ID" value="RRT75003.1"/>
    <property type="molecule type" value="Genomic_DNA"/>
</dbReference>
<accession>A0A427AFH9</accession>
<proteinExistence type="predicted"/>
<gene>
    <name evidence="1" type="ORF">B296_00014660</name>
</gene>
<reference evidence="1 2" key="1">
    <citation type="journal article" date="2014" name="Agronomy (Basel)">
        <title>A Draft Genome Sequence for Ensete ventricosum, the Drought-Tolerant Tree Against Hunger.</title>
        <authorList>
            <person name="Harrison J."/>
            <person name="Moore K.A."/>
            <person name="Paszkiewicz K."/>
            <person name="Jones T."/>
            <person name="Grant M."/>
            <person name="Ambacheew D."/>
            <person name="Muzemil S."/>
            <person name="Studholme D.J."/>
        </authorList>
    </citation>
    <scope>NUCLEOTIDE SEQUENCE [LARGE SCALE GENOMIC DNA]</scope>
</reference>
<name>A0A427AFH9_ENSVE</name>
<feature type="non-terminal residue" evidence="1">
    <location>
        <position position="1"/>
    </location>
</feature>
<dbReference type="AlphaFoldDB" id="A0A427AFH9"/>